<proteinExistence type="predicted"/>
<gene>
    <name evidence="1" type="ORF">FWK35_00019995</name>
</gene>
<keyword evidence="2" id="KW-1185">Reference proteome</keyword>
<accession>A0A6G0YHW8</accession>
<reference evidence="1 2" key="1">
    <citation type="submission" date="2019-08" db="EMBL/GenBank/DDBJ databases">
        <title>Whole genome of Aphis craccivora.</title>
        <authorList>
            <person name="Voronova N.V."/>
            <person name="Shulinski R.S."/>
            <person name="Bandarenka Y.V."/>
            <person name="Zhorov D.G."/>
            <person name="Warner D."/>
        </authorList>
    </citation>
    <scope>NUCLEOTIDE SEQUENCE [LARGE SCALE GENOMIC DNA]</scope>
    <source>
        <strain evidence="1">180601</strain>
        <tissue evidence="1">Whole Body</tissue>
    </source>
</reference>
<evidence type="ECO:0008006" key="3">
    <source>
        <dbReference type="Google" id="ProtNLM"/>
    </source>
</evidence>
<protein>
    <recommendedName>
        <fullName evidence="3">MULE domain-containing protein</fullName>
    </recommendedName>
</protein>
<sequence>GAFGYIFLKAAQRIKNIRKLVHPSTQRNLLQFCELLQLDEMSHSTTTFLISNAIKFYQGPLLLPDHTFFGILSSNIDFIKSIEFELQNSLPLSVYVLLTGKMEEIYLALFQIDSKILPLNYYKLKIIKDFELAQINVTKLIFKESVYQGCYFHFCQFVQIHPKRFTIFNENIRTNNYVENFHVALLRFIKPNPKVFNKKFWIEKNLSFNINKIE</sequence>
<name>A0A6G0YHW8_APHCR</name>
<organism evidence="1 2">
    <name type="scientific">Aphis craccivora</name>
    <name type="common">Cowpea aphid</name>
    <dbReference type="NCBI Taxonomy" id="307492"/>
    <lineage>
        <taxon>Eukaryota</taxon>
        <taxon>Metazoa</taxon>
        <taxon>Ecdysozoa</taxon>
        <taxon>Arthropoda</taxon>
        <taxon>Hexapoda</taxon>
        <taxon>Insecta</taxon>
        <taxon>Pterygota</taxon>
        <taxon>Neoptera</taxon>
        <taxon>Paraneoptera</taxon>
        <taxon>Hemiptera</taxon>
        <taxon>Sternorrhyncha</taxon>
        <taxon>Aphidomorpha</taxon>
        <taxon>Aphidoidea</taxon>
        <taxon>Aphididae</taxon>
        <taxon>Aphidini</taxon>
        <taxon>Aphis</taxon>
        <taxon>Aphis</taxon>
    </lineage>
</organism>
<evidence type="ECO:0000313" key="2">
    <source>
        <dbReference type="Proteomes" id="UP000478052"/>
    </source>
</evidence>
<feature type="non-terminal residue" evidence="1">
    <location>
        <position position="1"/>
    </location>
</feature>
<dbReference type="OrthoDB" id="7689555at2759"/>
<comment type="caution">
    <text evidence="1">The sequence shown here is derived from an EMBL/GenBank/DDBJ whole genome shotgun (WGS) entry which is preliminary data.</text>
</comment>
<dbReference type="EMBL" id="VUJU01003954">
    <property type="protein sequence ID" value="KAF0756041.1"/>
    <property type="molecule type" value="Genomic_DNA"/>
</dbReference>
<evidence type="ECO:0000313" key="1">
    <source>
        <dbReference type="EMBL" id="KAF0756041.1"/>
    </source>
</evidence>
<dbReference type="AlphaFoldDB" id="A0A6G0YHW8"/>
<dbReference type="Proteomes" id="UP000478052">
    <property type="component" value="Unassembled WGS sequence"/>
</dbReference>